<dbReference type="EMBL" id="UOGJ01000120">
    <property type="protein sequence ID" value="VAX37197.1"/>
    <property type="molecule type" value="Genomic_DNA"/>
</dbReference>
<gene>
    <name evidence="6" type="ORF">MNBD_UNCLBAC01-796</name>
</gene>
<dbReference type="AlphaFoldDB" id="A0A3B1E431"/>
<dbReference type="GO" id="GO:1990904">
    <property type="term" value="C:ribonucleoprotein complex"/>
    <property type="evidence" value="ECO:0007669"/>
    <property type="project" value="UniProtKB-KW"/>
</dbReference>
<dbReference type="InterPro" id="IPR012678">
    <property type="entry name" value="Ribosomal_uL23/eL15/eS24_sf"/>
</dbReference>
<sequence>MITSYDILKTLVRTEKGTDLEEQGKYLFQVATRANKIEIRHAVEEVYKVKVLAVNTMKVQGKMKRVRKEIGRTTPWKKAIVTLKEGDKIETT</sequence>
<dbReference type="GO" id="GO:0019843">
    <property type="term" value="F:rRNA binding"/>
    <property type="evidence" value="ECO:0007669"/>
    <property type="project" value="UniProtKB-KW"/>
</dbReference>
<organism evidence="6">
    <name type="scientific">hydrothermal vent metagenome</name>
    <dbReference type="NCBI Taxonomy" id="652676"/>
    <lineage>
        <taxon>unclassified sequences</taxon>
        <taxon>metagenomes</taxon>
        <taxon>ecological metagenomes</taxon>
    </lineage>
</organism>
<evidence type="ECO:0000313" key="6">
    <source>
        <dbReference type="EMBL" id="VAX37197.1"/>
    </source>
</evidence>
<comment type="similarity">
    <text evidence="1">Belongs to the universal ribosomal protein uL23 family.</text>
</comment>
<keyword evidence="5" id="KW-0687">Ribonucleoprotein</keyword>
<protein>
    <submittedName>
        <fullName evidence="6">LSU ribosomal protein L23p (L23Ae)</fullName>
    </submittedName>
</protein>
<dbReference type="Gene3D" id="3.30.70.330">
    <property type="match status" value="1"/>
</dbReference>
<dbReference type="GO" id="GO:0003735">
    <property type="term" value="F:structural constituent of ribosome"/>
    <property type="evidence" value="ECO:0007669"/>
    <property type="project" value="InterPro"/>
</dbReference>
<dbReference type="FunFam" id="3.30.70.330:FF:000001">
    <property type="entry name" value="50S ribosomal protein L23"/>
    <property type="match status" value="1"/>
</dbReference>
<reference evidence="6" key="1">
    <citation type="submission" date="2018-06" db="EMBL/GenBank/DDBJ databases">
        <authorList>
            <person name="Zhirakovskaya E."/>
        </authorList>
    </citation>
    <scope>NUCLEOTIDE SEQUENCE</scope>
</reference>
<evidence type="ECO:0000256" key="3">
    <source>
        <dbReference type="ARBA" id="ARBA00022884"/>
    </source>
</evidence>
<keyword evidence="4 6" id="KW-0689">Ribosomal protein</keyword>
<dbReference type="NCBIfam" id="NF004363">
    <property type="entry name" value="PRK05738.2-4"/>
    <property type="match status" value="1"/>
</dbReference>
<dbReference type="InterPro" id="IPR013025">
    <property type="entry name" value="Ribosomal_uL23-like"/>
</dbReference>
<evidence type="ECO:0000256" key="4">
    <source>
        <dbReference type="ARBA" id="ARBA00022980"/>
    </source>
</evidence>
<dbReference type="PANTHER" id="PTHR11620">
    <property type="entry name" value="60S RIBOSOMAL PROTEIN L23A"/>
    <property type="match status" value="1"/>
</dbReference>
<dbReference type="GO" id="GO:0005840">
    <property type="term" value="C:ribosome"/>
    <property type="evidence" value="ECO:0007669"/>
    <property type="project" value="UniProtKB-KW"/>
</dbReference>
<dbReference type="HAMAP" id="MF_01369_B">
    <property type="entry name" value="Ribosomal_uL23_B"/>
    <property type="match status" value="1"/>
</dbReference>
<dbReference type="PROSITE" id="PS00050">
    <property type="entry name" value="RIBOSOMAL_L23"/>
    <property type="match status" value="1"/>
</dbReference>
<proteinExistence type="inferred from homology"/>
<evidence type="ECO:0000256" key="5">
    <source>
        <dbReference type="ARBA" id="ARBA00023274"/>
    </source>
</evidence>
<dbReference type="GO" id="GO:0006412">
    <property type="term" value="P:translation"/>
    <property type="evidence" value="ECO:0007669"/>
    <property type="project" value="InterPro"/>
</dbReference>
<dbReference type="SUPFAM" id="SSF54189">
    <property type="entry name" value="Ribosomal proteins S24e, L23 and L15e"/>
    <property type="match status" value="1"/>
</dbReference>
<accession>A0A3B1E431</accession>
<dbReference type="Pfam" id="PF00276">
    <property type="entry name" value="Ribosomal_L23"/>
    <property type="match status" value="1"/>
</dbReference>
<evidence type="ECO:0000256" key="2">
    <source>
        <dbReference type="ARBA" id="ARBA00022730"/>
    </source>
</evidence>
<dbReference type="InterPro" id="IPR001014">
    <property type="entry name" value="Ribosomal_uL23_CS"/>
</dbReference>
<name>A0A3B1E431_9ZZZZ</name>
<dbReference type="InterPro" id="IPR012677">
    <property type="entry name" value="Nucleotide-bd_a/b_plait_sf"/>
</dbReference>
<evidence type="ECO:0000256" key="1">
    <source>
        <dbReference type="ARBA" id="ARBA00006700"/>
    </source>
</evidence>
<keyword evidence="2" id="KW-0699">rRNA-binding</keyword>
<keyword evidence="3" id="KW-0694">RNA-binding</keyword>